<name>A0ABY5D8R3_9ACTN</name>
<dbReference type="Gene3D" id="1.20.1720.10">
    <property type="entry name" value="Multidrug resistance protein D"/>
    <property type="match status" value="1"/>
</dbReference>
<evidence type="ECO:0000256" key="6">
    <source>
        <dbReference type="ARBA" id="ARBA00022989"/>
    </source>
</evidence>
<dbReference type="PROSITE" id="PS50850">
    <property type="entry name" value="MFS"/>
    <property type="match status" value="1"/>
</dbReference>
<dbReference type="Pfam" id="PF07690">
    <property type="entry name" value="MFS_1"/>
    <property type="match status" value="1"/>
</dbReference>
<evidence type="ECO:0000256" key="2">
    <source>
        <dbReference type="ARBA" id="ARBA00006236"/>
    </source>
</evidence>
<feature type="transmembrane region" description="Helical" evidence="8">
    <location>
        <begin position="385"/>
        <end position="406"/>
    </location>
</feature>
<feature type="transmembrane region" description="Helical" evidence="8">
    <location>
        <begin position="265"/>
        <end position="284"/>
    </location>
</feature>
<feature type="transmembrane region" description="Helical" evidence="8">
    <location>
        <begin position="21"/>
        <end position="37"/>
    </location>
</feature>
<evidence type="ECO:0000256" key="5">
    <source>
        <dbReference type="ARBA" id="ARBA00022692"/>
    </source>
</evidence>
<feature type="transmembrane region" description="Helical" evidence="8">
    <location>
        <begin position="147"/>
        <end position="167"/>
    </location>
</feature>
<evidence type="ECO:0000256" key="8">
    <source>
        <dbReference type="SAM" id="Phobius"/>
    </source>
</evidence>
<feature type="transmembrane region" description="Helical" evidence="8">
    <location>
        <begin position="357"/>
        <end position="379"/>
    </location>
</feature>
<evidence type="ECO:0000313" key="10">
    <source>
        <dbReference type="EMBL" id="USY19453.1"/>
    </source>
</evidence>
<dbReference type="Proteomes" id="UP001055940">
    <property type="component" value="Chromosome"/>
</dbReference>
<dbReference type="RefSeq" id="WP_254418677.1">
    <property type="nucleotide sequence ID" value="NZ_BAAAJB010000092.1"/>
</dbReference>
<evidence type="ECO:0000259" key="9">
    <source>
        <dbReference type="PROSITE" id="PS50850"/>
    </source>
</evidence>
<evidence type="ECO:0000313" key="11">
    <source>
        <dbReference type="Proteomes" id="UP001055940"/>
    </source>
</evidence>
<evidence type="ECO:0000256" key="4">
    <source>
        <dbReference type="ARBA" id="ARBA00022475"/>
    </source>
</evidence>
<accession>A0ABY5D8R3</accession>
<organism evidence="10 11">
    <name type="scientific">Nocardiopsis exhalans</name>
    <dbReference type="NCBI Taxonomy" id="163604"/>
    <lineage>
        <taxon>Bacteria</taxon>
        <taxon>Bacillati</taxon>
        <taxon>Actinomycetota</taxon>
        <taxon>Actinomycetes</taxon>
        <taxon>Streptosporangiales</taxon>
        <taxon>Nocardiopsidaceae</taxon>
        <taxon>Nocardiopsis</taxon>
    </lineage>
</organism>
<evidence type="ECO:0000256" key="1">
    <source>
        <dbReference type="ARBA" id="ARBA00004651"/>
    </source>
</evidence>
<dbReference type="NCBIfam" id="TIGR00710">
    <property type="entry name" value="efflux_Bcr_CflA"/>
    <property type="match status" value="1"/>
</dbReference>
<protein>
    <submittedName>
        <fullName evidence="10">Multidrug effflux MFS transporter</fullName>
    </submittedName>
</protein>
<feature type="transmembrane region" description="Helical" evidence="8">
    <location>
        <begin position="227"/>
        <end position="245"/>
    </location>
</feature>
<dbReference type="InterPro" id="IPR005829">
    <property type="entry name" value="Sugar_transporter_CS"/>
</dbReference>
<keyword evidence="11" id="KW-1185">Reference proteome</keyword>
<proteinExistence type="inferred from homology"/>
<reference evidence="10" key="1">
    <citation type="submission" date="2022-06" db="EMBL/GenBank/DDBJ databases">
        <authorList>
            <person name="Ping M."/>
        </authorList>
    </citation>
    <scope>NUCLEOTIDE SEQUENCE</scope>
    <source>
        <strain evidence="10">JCM11759T</strain>
    </source>
</reference>
<feature type="transmembrane region" description="Helical" evidence="8">
    <location>
        <begin position="173"/>
        <end position="197"/>
    </location>
</feature>
<dbReference type="SUPFAM" id="SSF103473">
    <property type="entry name" value="MFS general substrate transporter"/>
    <property type="match status" value="1"/>
</dbReference>
<feature type="transmembrane region" description="Helical" evidence="8">
    <location>
        <begin position="89"/>
        <end position="108"/>
    </location>
</feature>
<evidence type="ECO:0000256" key="7">
    <source>
        <dbReference type="ARBA" id="ARBA00023136"/>
    </source>
</evidence>
<sequence>MSTTQRSGDVRRREYRRRFPLGIVAALSGVALTGPLATDLYLPAFPQMSQDLGASEVRIQLTLTAMMIGMALGQLLLGPCSDALGRRRLLLSGVGLFAVVSFLCTLATSAEVLVVLRFLQGMAGAAGAVLSRAVVRDLYTGDDAARLFTRLMMVTSLAPVIGPPLGAQILTVGSWQLCFVALGLLGAVNFVMVWFGVPETLPQDRRTPLRLGPLLSNISRLLRDPRFLAPMFALGLSYAAMFTYISSFSFVSQNELGATPTQFGLIFPLNAAMLILANQINSVLIGRMNTSARLRIGLVLGPVAVAALITLQMFGEPTLVSVSGILLLLMFSMGFVFPNATTLALSEQSASVAGTGSALMGTMQFALGGGLSALAGLTATGGATLVSMTVVMAATGVLGTVLFLVLRRGGA</sequence>
<keyword evidence="4" id="KW-1003">Cell membrane</keyword>
<keyword evidence="3" id="KW-0813">Transport</keyword>
<feature type="transmembrane region" description="Helical" evidence="8">
    <location>
        <begin position="296"/>
        <end position="314"/>
    </location>
</feature>
<dbReference type="InterPro" id="IPR011701">
    <property type="entry name" value="MFS"/>
</dbReference>
<feature type="transmembrane region" description="Helical" evidence="8">
    <location>
        <begin position="320"/>
        <end position="345"/>
    </location>
</feature>
<dbReference type="InterPro" id="IPR004812">
    <property type="entry name" value="Efflux_drug-R_Bcr/CmlA"/>
</dbReference>
<keyword evidence="6 8" id="KW-1133">Transmembrane helix</keyword>
<feature type="transmembrane region" description="Helical" evidence="8">
    <location>
        <begin position="114"/>
        <end position="135"/>
    </location>
</feature>
<feature type="transmembrane region" description="Helical" evidence="8">
    <location>
        <begin position="57"/>
        <end position="77"/>
    </location>
</feature>
<comment type="similarity">
    <text evidence="2">Belongs to the major facilitator superfamily. Bcr/CmlA family.</text>
</comment>
<feature type="domain" description="Major facilitator superfamily (MFS) profile" evidence="9">
    <location>
        <begin position="23"/>
        <end position="411"/>
    </location>
</feature>
<dbReference type="InterPro" id="IPR036259">
    <property type="entry name" value="MFS_trans_sf"/>
</dbReference>
<dbReference type="PROSITE" id="PS00216">
    <property type="entry name" value="SUGAR_TRANSPORT_1"/>
    <property type="match status" value="1"/>
</dbReference>
<dbReference type="CDD" id="cd17320">
    <property type="entry name" value="MFS_MdfA_MDR_like"/>
    <property type="match status" value="1"/>
</dbReference>
<dbReference type="EMBL" id="CP099837">
    <property type="protein sequence ID" value="USY19453.1"/>
    <property type="molecule type" value="Genomic_DNA"/>
</dbReference>
<keyword evidence="7 8" id="KW-0472">Membrane</keyword>
<dbReference type="PRINTS" id="PR00173">
    <property type="entry name" value="EDTRNSPORT"/>
</dbReference>
<evidence type="ECO:0000256" key="3">
    <source>
        <dbReference type="ARBA" id="ARBA00022448"/>
    </source>
</evidence>
<dbReference type="InterPro" id="IPR020846">
    <property type="entry name" value="MFS_dom"/>
</dbReference>
<comment type="subcellular location">
    <subcellularLocation>
        <location evidence="1">Cell membrane</location>
        <topology evidence="1">Multi-pass membrane protein</topology>
    </subcellularLocation>
</comment>
<dbReference type="PANTHER" id="PTHR23502:SF132">
    <property type="entry name" value="POLYAMINE TRANSPORTER 2-RELATED"/>
    <property type="match status" value="1"/>
</dbReference>
<keyword evidence="5 8" id="KW-0812">Transmembrane</keyword>
<dbReference type="PANTHER" id="PTHR23502">
    <property type="entry name" value="MAJOR FACILITATOR SUPERFAMILY"/>
    <property type="match status" value="1"/>
</dbReference>
<gene>
    <name evidence="10" type="ORF">NE857_30120</name>
</gene>